<feature type="domain" description="Glycosyltransferase 2-like" evidence="1">
    <location>
        <begin position="11"/>
        <end position="129"/>
    </location>
</feature>
<keyword evidence="3" id="KW-1185">Reference proteome</keyword>
<dbReference type="Pfam" id="PF00535">
    <property type="entry name" value="Glycos_transf_2"/>
    <property type="match status" value="1"/>
</dbReference>
<proteinExistence type="predicted"/>
<dbReference type="InterPro" id="IPR050834">
    <property type="entry name" value="Glycosyltransf_2"/>
</dbReference>
<organism evidence="2 3">
    <name type="scientific">Microbaculum marinum</name>
    <dbReference type="NCBI Taxonomy" id="1764581"/>
    <lineage>
        <taxon>Bacteria</taxon>
        <taxon>Pseudomonadati</taxon>
        <taxon>Pseudomonadota</taxon>
        <taxon>Alphaproteobacteria</taxon>
        <taxon>Hyphomicrobiales</taxon>
        <taxon>Tepidamorphaceae</taxon>
        <taxon>Microbaculum</taxon>
    </lineage>
</organism>
<name>A0AAW9RYJ0_9HYPH</name>
<dbReference type="Proteomes" id="UP001378188">
    <property type="component" value="Unassembled WGS sequence"/>
</dbReference>
<dbReference type="InterPro" id="IPR001173">
    <property type="entry name" value="Glyco_trans_2-like"/>
</dbReference>
<evidence type="ECO:0000313" key="2">
    <source>
        <dbReference type="EMBL" id="MEJ8572496.1"/>
    </source>
</evidence>
<dbReference type="Gene3D" id="3.90.550.10">
    <property type="entry name" value="Spore Coat Polysaccharide Biosynthesis Protein SpsA, Chain A"/>
    <property type="match status" value="1"/>
</dbReference>
<reference evidence="2 3" key="1">
    <citation type="submission" date="2024-02" db="EMBL/GenBank/DDBJ databases">
        <title>Genome analysis and characterization of Microbaculum marinisediminis sp. nov., isolated from marine sediment.</title>
        <authorList>
            <person name="Du Z.-J."/>
            <person name="Ye Y.-Q."/>
            <person name="Zhang Z.-R."/>
            <person name="Yuan S.-M."/>
            <person name="Zhang X.-Y."/>
        </authorList>
    </citation>
    <scope>NUCLEOTIDE SEQUENCE [LARGE SCALE GENOMIC DNA]</scope>
    <source>
        <strain evidence="2 3">SDUM1044001</strain>
    </source>
</reference>
<protein>
    <submittedName>
        <fullName evidence="2">Glycosyltransferase family 2 protein</fullName>
        <ecNumber evidence="2">2.4.-.-</ecNumber>
    </submittedName>
</protein>
<dbReference type="RefSeq" id="WP_340330196.1">
    <property type="nucleotide sequence ID" value="NZ_JAZHOF010000005.1"/>
</dbReference>
<keyword evidence="2" id="KW-0808">Transferase</keyword>
<dbReference type="PANTHER" id="PTHR43685">
    <property type="entry name" value="GLYCOSYLTRANSFERASE"/>
    <property type="match status" value="1"/>
</dbReference>
<dbReference type="CDD" id="cd00761">
    <property type="entry name" value="Glyco_tranf_GTA_type"/>
    <property type="match status" value="1"/>
</dbReference>
<dbReference type="EMBL" id="JAZHOF010000005">
    <property type="protein sequence ID" value="MEJ8572496.1"/>
    <property type="molecule type" value="Genomic_DNA"/>
</dbReference>
<sequence>MAASSSRPRISVVVPTRERDRTLPATLSTCVAQSYPELEIVVHDNASSPATAEAVAKFDDRRLKYFRSEERLSMRANFEAALARTTGDYVVFIGDDDALAIDGIARLADLLVETGAEVVKWALPHYIWPDRAVSGAGYLTLKDPKLFWDYSTYDGPATLDLMCAAQVRNYMNGPDIYHGCVARSVIEQIRPKTGEYFAYTIPDVYATVANLFVVRTILHVRHPLSITGHSSSSTGMSFSETKSAEGEVPTETPYGRFVSEVKSDTGAQPYNPHIRSINYHTLVCLHIANELLGAGREINVEGWIDKAVAETVADPQFLAEAHRAEEVWPYDRMLLDRLPPPPDAAASRQRARVETHGTRRSFRKLDVPTSIDGRDDAWTAAETLNRLTSTGYTIGRRGVMSPARHFWHWTQLRRRASPLFG</sequence>
<dbReference type="SUPFAM" id="SSF53448">
    <property type="entry name" value="Nucleotide-diphospho-sugar transferases"/>
    <property type="match status" value="1"/>
</dbReference>
<keyword evidence="2" id="KW-0328">Glycosyltransferase</keyword>
<dbReference type="AlphaFoldDB" id="A0AAW9RYJ0"/>
<evidence type="ECO:0000259" key="1">
    <source>
        <dbReference type="Pfam" id="PF00535"/>
    </source>
</evidence>
<dbReference type="PANTHER" id="PTHR43685:SF2">
    <property type="entry name" value="GLYCOSYLTRANSFERASE 2-LIKE DOMAIN-CONTAINING PROTEIN"/>
    <property type="match status" value="1"/>
</dbReference>
<evidence type="ECO:0000313" key="3">
    <source>
        <dbReference type="Proteomes" id="UP001378188"/>
    </source>
</evidence>
<accession>A0AAW9RYJ0</accession>
<comment type="caution">
    <text evidence="2">The sequence shown here is derived from an EMBL/GenBank/DDBJ whole genome shotgun (WGS) entry which is preliminary data.</text>
</comment>
<dbReference type="GO" id="GO:0016757">
    <property type="term" value="F:glycosyltransferase activity"/>
    <property type="evidence" value="ECO:0007669"/>
    <property type="project" value="UniProtKB-KW"/>
</dbReference>
<dbReference type="EC" id="2.4.-.-" evidence="2"/>
<gene>
    <name evidence="2" type="ORF">V3328_13480</name>
</gene>
<dbReference type="InterPro" id="IPR029044">
    <property type="entry name" value="Nucleotide-diphossugar_trans"/>
</dbReference>